<dbReference type="InterPro" id="IPR052165">
    <property type="entry name" value="Membrane_assoc_protease"/>
</dbReference>
<keyword evidence="3" id="KW-1133">Transmembrane helix</keyword>
<evidence type="ECO:0000256" key="2">
    <source>
        <dbReference type="ARBA" id="ARBA00022692"/>
    </source>
</evidence>
<proteinExistence type="predicted"/>
<keyword evidence="4" id="KW-0472">Membrane</keyword>
<dbReference type="eggNOG" id="COG1585">
    <property type="taxonomic scope" value="Bacteria"/>
</dbReference>
<dbReference type="Pfam" id="PF01957">
    <property type="entry name" value="NfeD"/>
    <property type="match status" value="1"/>
</dbReference>
<dbReference type="Gene3D" id="2.40.50.140">
    <property type="entry name" value="Nucleic acid-binding proteins"/>
    <property type="match status" value="1"/>
</dbReference>
<feature type="domain" description="NfeD-like C-terminal" evidence="5">
    <location>
        <begin position="96"/>
        <end position="148"/>
    </location>
</feature>
<reference evidence="6 7" key="1">
    <citation type="submission" date="2015-10" db="EMBL/GenBank/DDBJ databases">
        <title>The world's first case of liver abscess caused by Pannonibacter phragmitetus.</title>
        <authorList>
            <person name="Ming D."/>
            <person name="Wang M."/>
            <person name="Zhou Y."/>
            <person name="Jiang T."/>
            <person name="Hu S."/>
        </authorList>
    </citation>
    <scope>NUCLEOTIDE SEQUENCE [LARGE SCALE GENOMIC DNA]</scope>
    <source>
        <strain evidence="6 7">31801</strain>
    </source>
</reference>
<accession>A0A0L0J253</accession>
<dbReference type="RefSeq" id="WP_050472408.1">
    <property type="nucleotide sequence ID" value="NZ_CM011124.1"/>
</dbReference>
<keyword evidence="7" id="KW-1185">Reference proteome</keyword>
<name>A0A0L0J253_9HYPH</name>
<dbReference type="Proteomes" id="UP000064921">
    <property type="component" value="Chromosome"/>
</dbReference>
<evidence type="ECO:0000313" key="7">
    <source>
        <dbReference type="Proteomes" id="UP000064921"/>
    </source>
</evidence>
<dbReference type="EMBL" id="CP013068">
    <property type="protein sequence ID" value="ALV27208.1"/>
    <property type="molecule type" value="Genomic_DNA"/>
</dbReference>
<dbReference type="PANTHER" id="PTHR33507:SF3">
    <property type="entry name" value="INNER MEMBRANE PROTEIN YBBJ"/>
    <property type="match status" value="1"/>
</dbReference>
<evidence type="ECO:0000256" key="3">
    <source>
        <dbReference type="ARBA" id="ARBA00022989"/>
    </source>
</evidence>
<dbReference type="InterPro" id="IPR012340">
    <property type="entry name" value="NA-bd_OB-fold"/>
</dbReference>
<dbReference type="PATRIC" id="fig|121719.5.peg.3762"/>
<dbReference type="InterPro" id="IPR002810">
    <property type="entry name" value="NfeD-like_C"/>
</dbReference>
<dbReference type="PANTHER" id="PTHR33507">
    <property type="entry name" value="INNER MEMBRANE PROTEIN YBBJ"/>
    <property type="match status" value="1"/>
</dbReference>
<gene>
    <name evidence="6" type="ORF">APZ00_09155</name>
</gene>
<evidence type="ECO:0000256" key="1">
    <source>
        <dbReference type="ARBA" id="ARBA00004141"/>
    </source>
</evidence>
<protein>
    <recommendedName>
        <fullName evidence="5">NfeD-like C-terminal domain-containing protein</fullName>
    </recommendedName>
</protein>
<organism evidence="6 7">
    <name type="scientific">Pannonibacter phragmitetus</name>
    <dbReference type="NCBI Taxonomy" id="121719"/>
    <lineage>
        <taxon>Bacteria</taxon>
        <taxon>Pseudomonadati</taxon>
        <taxon>Pseudomonadota</taxon>
        <taxon>Alphaproteobacteria</taxon>
        <taxon>Hyphomicrobiales</taxon>
        <taxon>Stappiaceae</taxon>
        <taxon>Pannonibacter</taxon>
    </lineage>
</organism>
<keyword evidence="2" id="KW-0812">Transmembrane</keyword>
<dbReference type="GO" id="GO:0005886">
    <property type="term" value="C:plasma membrane"/>
    <property type="evidence" value="ECO:0007669"/>
    <property type="project" value="TreeGrafter"/>
</dbReference>
<comment type="subcellular location">
    <subcellularLocation>
        <location evidence="1">Membrane</location>
        <topology evidence="1">Multi-pass membrane protein</topology>
    </subcellularLocation>
</comment>
<evidence type="ECO:0000256" key="4">
    <source>
        <dbReference type="ARBA" id="ARBA00023136"/>
    </source>
</evidence>
<dbReference type="STRING" id="121719.APZ00_09155"/>
<dbReference type="KEGG" id="pphr:APZ00_09155"/>
<dbReference type="AlphaFoldDB" id="A0A0L0J253"/>
<evidence type="ECO:0000313" key="6">
    <source>
        <dbReference type="EMBL" id="ALV27208.1"/>
    </source>
</evidence>
<sequence>MSTFEQIFQGFGAWGWWFAGILLFGVEVLVPGTFFLWFGVAAILVGVVNLIEPLTWQTNIILFAVLSVISVIAGRWFMRRRESAFGDPGLNRRGSRYAGHIFVLKDPIVSGTGWLSVDDTVWQITGPDLPAGTRVIVEGVEGVRLRVRQAADA</sequence>
<evidence type="ECO:0000259" key="5">
    <source>
        <dbReference type="Pfam" id="PF01957"/>
    </source>
</evidence>